<dbReference type="PANTHER" id="PTHR33371">
    <property type="entry name" value="INTERMEMBRANE PHOSPHOLIPID TRANSPORT SYSTEM BINDING PROTEIN MLAD-RELATED"/>
    <property type="match status" value="1"/>
</dbReference>
<feature type="domain" description="Mammalian cell entry C-terminal" evidence="3">
    <location>
        <begin position="130"/>
        <end position="324"/>
    </location>
</feature>
<comment type="caution">
    <text evidence="4">The sequence shown here is derived from an EMBL/GenBank/DDBJ whole genome shotgun (WGS) entry which is preliminary data.</text>
</comment>
<dbReference type="RefSeq" id="WP_300962245.1">
    <property type="nucleotide sequence ID" value="NZ_JAUHJR010000008.1"/>
</dbReference>
<dbReference type="InterPro" id="IPR003399">
    <property type="entry name" value="Mce/MlaD"/>
</dbReference>
<feature type="transmembrane region" description="Helical" evidence="1">
    <location>
        <begin position="16"/>
        <end position="34"/>
    </location>
</feature>
<dbReference type="NCBIfam" id="TIGR00996">
    <property type="entry name" value="Mtu_fam_mce"/>
    <property type="match status" value="1"/>
</dbReference>
<keyword evidence="1" id="KW-0472">Membrane</keyword>
<accession>A0ABT8EXY1</accession>
<dbReference type="Pfam" id="PF02470">
    <property type="entry name" value="MlaD"/>
    <property type="match status" value="1"/>
</dbReference>
<dbReference type="PANTHER" id="PTHR33371:SF17">
    <property type="entry name" value="MCE-FAMILY PROTEIN MCE1B"/>
    <property type="match status" value="1"/>
</dbReference>
<feature type="domain" description="Mce/MlaD" evidence="2">
    <location>
        <begin position="49"/>
        <end position="121"/>
    </location>
</feature>
<organism evidence="4 5">
    <name type="scientific">Nocardioides abyssi</name>
    <dbReference type="NCBI Taxonomy" id="3058370"/>
    <lineage>
        <taxon>Bacteria</taxon>
        <taxon>Bacillati</taxon>
        <taxon>Actinomycetota</taxon>
        <taxon>Actinomycetes</taxon>
        <taxon>Propionibacteriales</taxon>
        <taxon>Nocardioidaceae</taxon>
        <taxon>Nocardioides</taxon>
    </lineage>
</organism>
<dbReference type="InterPro" id="IPR052336">
    <property type="entry name" value="MlaD_Phospholipid_Transporter"/>
</dbReference>
<dbReference type="Pfam" id="PF11887">
    <property type="entry name" value="Mce4_CUP1"/>
    <property type="match status" value="1"/>
</dbReference>
<keyword evidence="1" id="KW-0812">Transmembrane</keyword>
<keyword evidence="5" id="KW-1185">Reference proteome</keyword>
<dbReference type="EMBL" id="JAUHJR010000008">
    <property type="protein sequence ID" value="MDN4163047.1"/>
    <property type="molecule type" value="Genomic_DNA"/>
</dbReference>
<evidence type="ECO:0000259" key="2">
    <source>
        <dbReference type="Pfam" id="PF02470"/>
    </source>
</evidence>
<evidence type="ECO:0000256" key="1">
    <source>
        <dbReference type="SAM" id="Phobius"/>
    </source>
</evidence>
<proteinExistence type="predicted"/>
<dbReference type="Proteomes" id="UP001168537">
    <property type="component" value="Unassembled WGS sequence"/>
</dbReference>
<name>A0ABT8EXY1_9ACTN</name>
<dbReference type="InterPro" id="IPR005693">
    <property type="entry name" value="Mce"/>
</dbReference>
<protein>
    <submittedName>
        <fullName evidence="4">MlaD family protein</fullName>
    </submittedName>
</protein>
<reference evidence="4" key="1">
    <citation type="submission" date="2023-06" db="EMBL/GenBank/DDBJ databases">
        <title>Draft genome sequence of Nocardioides sp. SOB72.</title>
        <authorList>
            <person name="Zhang G."/>
        </authorList>
    </citation>
    <scope>NUCLEOTIDE SEQUENCE</scope>
    <source>
        <strain evidence="4">SOB72</strain>
    </source>
</reference>
<sequence>MDGGAEVAGARGTRSAAVGLAVFTAVSLVLLVGLHRMMTNAPGDGARSWTARFESVSGLRAGDDVRVAGVEVGRVDAIEVVDGDLARVRFRMDRDQEVHEGTRVTLRYQNLLGQRYLALSAPADPAARGSRLPDGAEIPLLRTSPGFDLTALLNGFEPLFSVLEPAEVNELAGSIVSVLQGESGTVESLLQGTAEATAYLADRDEVFGDVLDNLTPVLQNLDEQSEDVDATVVALRDLMQGLAGERRTFGRSIDNLSALVDSTSGLLRELRPGLDRDVAALREVTGLLAEERGRVSRAVEQLPDLLGSFARTMSYGGFLNVYLCNLGVDLADRTVWVPSGGGPYSGACR</sequence>
<gene>
    <name evidence="4" type="ORF">QWY29_16885</name>
</gene>
<evidence type="ECO:0000313" key="5">
    <source>
        <dbReference type="Proteomes" id="UP001168537"/>
    </source>
</evidence>
<evidence type="ECO:0000259" key="3">
    <source>
        <dbReference type="Pfam" id="PF11887"/>
    </source>
</evidence>
<keyword evidence="1" id="KW-1133">Transmembrane helix</keyword>
<evidence type="ECO:0000313" key="4">
    <source>
        <dbReference type="EMBL" id="MDN4163047.1"/>
    </source>
</evidence>
<dbReference type="InterPro" id="IPR024516">
    <property type="entry name" value="Mce_C"/>
</dbReference>